<reference evidence="3" key="1">
    <citation type="submission" date="2018-08" db="EMBL/GenBank/DDBJ databases">
        <authorList>
            <person name="Ferrada E.E."/>
            <person name="Latorre B.A."/>
        </authorList>
    </citation>
    <scope>NUCLEOTIDE SEQUENCE [LARGE SCALE GENOMIC DNA]</scope>
    <source>
        <strain evidence="3">Propionibacterium_australiense1</strain>
    </source>
</reference>
<protein>
    <submittedName>
        <fullName evidence="3">Biotinyl protein ligase (BPL) and lipoyl protein ligase (LPL), catalytic domain</fullName>
    </submittedName>
    <submittedName>
        <fullName evidence="2">Lipoate--protein ligase family protein</fullName>
    </submittedName>
</protein>
<dbReference type="CDD" id="cd16443">
    <property type="entry name" value="LplA"/>
    <property type="match status" value="1"/>
</dbReference>
<dbReference type="Proteomes" id="UP000263928">
    <property type="component" value="Unassembled WGS sequence"/>
</dbReference>
<dbReference type="SUPFAM" id="SSF55681">
    <property type="entry name" value="Class II aaRS and biotin synthetases"/>
    <property type="match status" value="1"/>
</dbReference>
<evidence type="ECO:0000313" key="2">
    <source>
        <dbReference type="EMBL" id="RLP12152.1"/>
    </source>
</evidence>
<dbReference type="Gene3D" id="3.30.930.10">
    <property type="entry name" value="Bira Bifunctional Protein, Domain 2"/>
    <property type="match status" value="1"/>
</dbReference>
<dbReference type="PANTHER" id="PTHR43679">
    <property type="entry name" value="OCTANOYLTRANSFERASE LIPM-RELATED"/>
    <property type="match status" value="1"/>
</dbReference>
<proteinExistence type="predicted"/>
<keyword evidence="3" id="KW-0436">Ligase</keyword>
<evidence type="ECO:0000313" key="4">
    <source>
        <dbReference type="Proteomes" id="UP000263928"/>
    </source>
</evidence>
<name>A0A383S3W2_9ACTN</name>
<dbReference type="Pfam" id="PF21948">
    <property type="entry name" value="LplA-B_cat"/>
    <property type="match status" value="1"/>
</dbReference>
<dbReference type="Proteomes" id="UP000279336">
    <property type="component" value="Unassembled WGS sequence"/>
</dbReference>
<dbReference type="PROSITE" id="PS51733">
    <property type="entry name" value="BPL_LPL_CATALYTIC"/>
    <property type="match status" value="1"/>
</dbReference>
<dbReference type="GO" id="GO:0016874">
    <property type="term" value="F:ligase activity"/>
    <property type="evidence" value="ECO:0007669"/>
    <property type="project" value="UniProtKB-KW"/>
</dbReference>
<dbReference type="InterPro" id="IPR004143">
    <property type="entry name" value="BPL_LPL_catalytic"/>
</dbReference>
<reference evidence="4" key="2">
    <citation type="submission" date="2018-08" db="EMBL/GenBank/DDBJ databases">
        <authorList>
            <person name="Hornung B."/>
        </authorList>
    </citation>
    <scope>NUCLEOTIDE SEQUENCE [LARGE SCALE GENOMIC DNA]</scope>
</reference>
<evidence type="ECO:0000313" key="3">
    <source>
        <dbReference type="EMBL" id="SYZ32371.1"/>
    </source>
</evidence>
<gene>
    <name evidence="2" type="ORF">D7U36_02495</name>
    <name evidence="3" type="ORF">PROPAUS_0248</name>
</gene>
<dbReference type="InterPro" id="IPR050664">
    <property type="entry name" value="Octanoyltrans_LipM/LipL"/>
</dbReference>
<organism evidence="3 4">
    <name type="scientific">Propionibacterium australiense</name>
    <dbReference type="NCBI Taxonomy" id="119981"/>
    <lineage>
        <taxon>Bacteria</taxon>
        <taxon>Bacillati</taxon>
        <taxon>Actinomycetota</taxon>
        <taxon>Actinomycetes</taxon>
        <taxon>Propionibacteriales</taxon>
        <taxon>Propionibacteriaceae</taxon>
        <taxon>Propionibacterium</taxon>
    </lineage>
</organism>
<dbReference type="InterPro" id="IPR045864">
    <property type="entry name" value="aa-tRNA-synth_II/BPL/LPL"/>
</dbReference>
<dbReference type="Gene3D" id="3.30.390.50">
    <property type="entry name" value="CO dehydrogenase flavoprotein, C-terminal domain"/>
    <property type="match status" value="1"/>
</dbReference>
<dbReference type="EMBL" id="RCIW01000003">
    <property type="protein sequence ID" value="RLP12152.1"/>
    <property type="molecule type" value="Genomic_DNA"/>
</dbReference>
<evidence type="ECO:0000313" key="5">
    <source>
        <dbReference type="Proteomes" id="UP000279336"/>
    </source>
</evidence>
<sequence length="349" mass="38461">MRGEYKVRGGKLVIVHVDEVDGRYANAHLSGDFFLEPDEALEQINAGINGVPTSASAEELAASIEAALDENARLVGFDPLAVAIAARRAVGGAISWADLRFEVIGPEVMDPAMHVALDEVFPAELAAGRRGPVLRFWDWDSPLVVIGSFQSVRNEIDAENAAAYGIRVVRRITGGGAMFMEPGNCITYSLTVPGSLVEGLSYEQSYAYLDDWVLGALEEVGVHASYKPLNDIASDKGKIGGAAQRRLVGGTVLHHVTMSYDIDADKMMQVLRIGREKLSDKGTRSANKRVDPMRSQTGLPREEIFRRFMAYFMNRYDAAESGYRPEEIAQARRLLDEKFTTNEWTYRVP</sequence>
<dbReference type="AlphaFoldDB" id="A0A383S3W2"/>
<keyword evidence="4" id="KW-1185">Reference proteome</keyword>
<dbReference type="PANTHER" id="PTHR43679:SF2">
    <property type="entry name" value="OCTANOYL-[GCVH]:PROTEIN N-OCTANOYLTRANSFERASE"/>
    <property type="match status" value="1"/>
</dbReference>
<reference evidence="2 5" key="3">
    <citation type="submission" date="2018-10" db="EMBL/GenBank/DDBJ databases">
        <title>Propionibacterium australiense Genome Sequencing and Assembly.</title>
        <authorList>
            <person name="Bernier A.-M."/>
            <person name="Bernard K."/>
        </authorList>
    </citation>
    <scope>NUCLEOTIDE SEQUENCE [LARGE SCALE GENOMIC DNA]</scope>
    <source>
        <strain evidence="2 5">NML98A078</strain>
    </source>
</reference>
<dbReference type="RefSeq" id="WP_119160728.1">
    <property type="nucleotide sequence ID" value="NZ_LR134442.1"/>
</dbReference>
<accession>A0A383S3W2</accession>
<dbReference type="EMBL" id="UNQJ01000001">
    <property type="protein sequence ID" value="SYZ32371.1"/>
    <property type="molecule type" value="Genomic_DNA"/>
</dbReference>
<dbReference type="OrthoDB" id="9788148at2"/>
<evidence type="ECO:0000259" key="1">
    <source>
        <dbReference type="PROSITE" id="PS51733"/>
    </source>
</evidence>
<feature type="domain" description="BPL/LPL catalytic" evidence="1">
    <location>
        <begin position="128"/>
        <end position="320"/>
    </location>
</feature>